<dbReference type="Proteomes" id="UP000054560">
    <property type="component" value="Unassembled WGS sequence"/>
</dbReference>
<keyword evidence="3" id="KW-0472">Membrane</keyword>
<dbReference type="eggNOG" id="ENOG502QSB1">
    <property type="taxonomic scope" value="Eukaryota"/>
</dbReference>
<dbReference type="PANTHER" id="PTHR47363:SF1">
    <property type="entry name" value="GLUCOKINASE"/>
    <property type="match status" value="1"/>
</dbReference>
<dbReference type="STRING" id="667725.A0A0L0FXE1"/>
<dbReference type="InterPro" id="IPR003836">
    <property type="entry name" value="Glucokinase"/>
</dbReference>
<keyword evidence="3" id="KW-1133">Transmembrane helix</keyword>
<dbReference type="Pfam" id="PF02685">
    <property type="entry name" value="Glucokinase"/>
    <property type="match status" value="1"/>
</dbReference>
<dbReference type="GO" id="GO:0004340">
    <property type="term" value="F:glucokinase activity"/>
    <property type="evidence" value="ECO:0007669"/>
    <property type="project" value="InterPro"/>
</dbReference>
<dbReference type="EMBL" id="KQ242046">
    <property type="protein sequence ID" value="KNC81314.1"/>
    <property type="molecule type" value="Genomic_DNA"/>
</dbReference>
<keyword evidence="2 4" id="KW-0418">Kinase</keyword>
<evidence type="ECO:0000256" key="3">
    <source>
        <dbReference type="SAM" id="Phobius"/>
    </source>
</evidence>
<keyword evidence="5" id="KW-1185">Reference proteome</keyword>
<proteinExistence type="predicted"/>
<protein>
    <submittedName>
        <fullName evidence="4">Glucokinase</fullName>
    </submittedName>
</protein>
<evidence type="ECO:0000256" key="1">
    <source>
        <dbReference type="ARBA" id="ARBA00022679"/>
    </source>
</evidence>
<evidence type="ECO:0000256" key="2">
    <source>
        <dbReference type="ARBA" id="ARBA00022777"/>
    </source>
</evidence>
<evidence type="ECO:0000313" key="5">
    <source>
        <dbReference type="Proteomes" id="UP000054560"/>
    </source>
</evidence>
<keyword evidence="3" id="KW-0812">Transmembrane</keyword>
<evidence type="ECO:0000313" key="4">
    <source>
        <dbReference type="EMBL" id="KNC81314.1"/>
    </source>
</evidence>
<dbReference type="Gene3D" id="3.40.367.20">
    <property type="match status" value="1"/>
</dbReference>
<feature type="non-terminal residue" evidence="4">
    <location>
        <position position="1"/>
    </location>
</feature>
<reference evidence="4 5" key="1">
    <citation type="submission" date="2011-02" db="EMBL/GenBank/DDBJ databases">
        <title>The Genome Sequence of Sphaeroforma arctica JP610.</title>
        <authorList>
            <consortium name="The Broad Institute Genome Sequencing Platform"/>
            <person name="Russ C."/>
            <person name="Cuomo C."/>
            <person name="Young S.K."/>
            <person name="Zeng Q."/>
            <person name="Gargeya S."/>
            <person name="Alvarado L."/>
            <person name="Berlin A."/>
            <person name="Chapman S.B."/>
            <person name="Chen Z."/>
            <person name="Freedman E."/>
            <person name="Gellesch M."/>
            <person name="Goldberg J."/>
            <person name="Griggs A."/>
            <person name="Gujja S."/>
            <person name="Heilman E."/>
            <person name="Heiman D."/>
            <person name="Howarth C."/>
            <person name="Mehta T."/>
            <person name="Neiman D."/>
            <person name="Pearson M."/>
            <person name="Roberts A."/>
            <person name="Saif S."/>
            <person name="Shea T."/>
            <person name="Shenoy N."/>
            <person name="Sisk P."/>
            <person name="Stolte C."/>
            <person name="Sykes S."/>
            <person name="White J."/>
            <person name="Yandava C."/>
            <person name="Burger G."/>
            <person name="Gray M.W."/>
            <person name="Holland P.W.H."/>
            <person name="King N."/>
            <person name="Lang F.B.F."/>
            <person name="Roger A.J."/>
            <person name="Ruiz-Trillo I."/>
            <person name="Haas B."/>
            <person name="Nusbaum C."/>
            <person name="Birren B."/>
        </authorList>
    </citation>
    <scope>NUCLEOTIDE SEQUENCE [LARGE SCALE GENOMIC DNA]</scope>
    <source>
        <strain evidence="4 5">JP610</strain>
    </source>
</reference>
<dbReference type="OrthoDB" id="10251652at2759"/>
<name>A0A0L0FXE1_9EUKA</name>
<dbReference type="SUPFAM" id="SSF53067">
    <property type="entry name" value="Actin-like ATPase domain"/>
    <property type="match status" value="1"/>
</dbReference>
<feature type="transmembrane region" description="Helical" evidence="3">
    <location>
        <begin position="176"/>
        <end position="196"/>
    </location>
</feature>
<dbReference type="GO" id="GO:0005536">
    <property type="term" value="F:D-glucose binding"/>
    <property type="evidence" value="ECO:0007669"/>
    <property type="project" value="InterPro"/>
</dbReference>
<dbReference type="GO" id="GO:0005524">
    <property type="term" value="F:ATP binding"/>
    <property type="evidence" value="ECO:0007669"/>
    <property type="project" value="InterPro"/>
</dbReference>
<accession>A0A0L0FXE1</accession>
<sequence>RTDLQLDLLAFLKRKFKETNRVSLERIVSKPGIVNVLEFLCDKYPDMVNQSTLDQVAASPDKAQAIALLASRDRLCYKAMEIFVWTFGSEVGCAALKWLPYGGLYITGGTASHNVQRLRSDSTFMDAYYDKGRVNPLMRQVPVKVVVATDLCLRGVMVVAYRIFQERLRRKTFKPILVPRAAVYSAITIAFVAYAVRYRWGGFTFMRRVGW</sequence>
<keyword evidence="1" id="KW-0808">Transferase</keyword>
<dbReference type="AlphaFoldDB" id="A0A0L0FXE1"/>
<dbReference type="GeneID" id="25906854"/>
<organism evidence="4 5">
    <name type="scientific">Sphaeroforma arctica JP610</name>
    <dbReference type="NCBI Taxonomy" id="667725"/>
    <lineage>
        <taxon>Eukaryota</taxon>
        <taxon>Ichthyosporea</taxon>
        <taxon>Ichthyophonida</taxon>
        <taxon>Sphaeroforma</taxon>
    </lineage>
</organism>
<gene>
    <name evidence="4" type="ORF">SARC_06350</name>
</gene>
<dbReference type="PANTHER" id="PTHR47363">
    <property type="entry name" value="GLUCOKINASE"/>
    <property type="match status" value="1"/>
</dbReference>
<dbReference type="InterPro" id="IPR043129">
    <property type="entry name" value="ATPase_NBD"/>
</dbReference>
<dbReference type="GO" id="GO:0006096">
    <property type="term" value="P:glycolytic process"/>
    <property type="evidence" value="ECO:0007669"/>
    <property type="project" value="InterPro"/>
</dbReference>
<dbReference type="RefSeq" id="XP_014155216.1">
    <property type="nucleotide sequence ID" value="XM_014299741.1"/>
</dbReference>